<dbReference type="AlphaFoldDB" id="A0AAD3H9H1"/>
<feature type="compositionally biased region" description="Basic and acidic residues" evidence="1">
    <location>
        <begin position="380"/>
        <end position="392"/>
    </location>
</feature>
<dbReference type="EMBL" id="BLLK01000049">
    <property type="protein sequence ID" value="GFH55577.1"/>
    <property type="molecule type" value="Genomic_DNA"/>
</dbReference>
<evidence type="ECO:0000313" key="4">
    <source>
        <dbReference type="Proteomes" id="UP001054902"/>
    </source>
</evidence>
<proteinExistence type="predicted"/>
<feature type="compositionally biased region" description="Acidic residues" evidence="1">
    <location>
        <begin position="259"/>
        <end position="271"/>
    </location>
</feature>
<evidence type="ECO:0000313" key="3">
    <source>
        <dbReference type="EMBL" id="GFH55577.1"/>
    </source>
</evidence>
<feature type="compositionally biased region" description="Basic and acidic residues" evidence="1">
    <location>
        <begin position="278"/>
        <end position="290"/>
    </location>
</feature>
<accession>A0AAD3H9H1</accession>
<name>A0AAD3H9H1_9STRA</name>
<evidence type="ECO:0000256" key="2">
    <source>
        <dbReference type="SAM" id="Phobius"/>
    </source>
</evidence>
<protein>
    <submittedName>
        <fullName evidence="3">Uncharacterized protein</fullName>
    </submittedName>
</protein>
<comment type="caution">
    <text evidence="3">The sequence shown here is derived from an EMBL/GenBank/DDBJ whole genome shotgun (WGS) entry which is preliminary data.</text>
</comment>
<feature type="transmembrane region" description="Helical" evidence="2">
    <location>
        <begin position="81"/>
        <end position="100"/>
    </location>
</feature>
<keyword evidence="4" id="KW-1185">Reference proteome</keyword>
<feature type="compositionally biased region" description="Basic residues" evidence="1">
    <location>
        <begin position="354"/>
        <end position="363"/>
    </location>
</feature>
<evidence type="ECO:0000256" key="1">
    <source>
        <dbReference type="SAM" id="MobiDB-lite"/>
    </source>
</evidence>
<sequence length="448" mass="52274">MSSLSDEEDDTISSNRYTYKDVVFFDVTKERRLNLQIQRRYPSYLESKVSIPVWNTFCDRVDAAYVPVLEATQYECLIRSIILFSCIGGWIAIALLWSVFNLVTMPLWGFGILSFGMLLVIPFGTTYLFFIREEQYELNLWPHRIQSICDDVNDWVPEVSFHFIYCQDQFYLSYFEIIVGEHEKVTRNRDGQWTGWDKSLAEHRFTTVSSEHALVNGSDRATSPYQVFAASHYDEEAAERRILQSDSATRYAGNREQMEEVEFREDSESEDTSSGYEQHSRSSRSTETKKSWISIPSFKNTKLNAIFKKKGDRRNVDDTLFKKHRRKHSQEEGFHDDENHKHLGKAMDEVYKGIHRQSSKRRNKPVEPPQKIKSIYKPKSSLDKNPVREDATTRVSFTSPVSEAANEERARRIGRELSTLALMRGKLTEKQYQARKKQIIQGKVDLML</sequence>
<dbReference type="Proteomes" id="UP001054902">
    <property type="component" value="Unassembled WGS sequence"/>
</dbReference>
<feature type="transmembrane region" description="Helical" evidence="2">
    <location>
        <begin position="106"/>
        <end position="130"/>
    </location>
</feature>
<keyword evidence="2" id="KW-1133">Transmembrane helix</keyword>
<organism evidence="3 4">
    <name type="scientific">Chaetoceros tenuissimus</name>
    <dbReference type="NCBI Taxonomy" id="426638"/>
    <lineage>
        <taxon>Eukaryota</taxon>
        <taxon>Sar</taxon>
        <taxon>Stramenopiles</taxon>
        <taxon>Ochrophyta</taxon>
        <taxon>Bacillariophyta</taxon>
        <taxon>Coscinodiscophyceae</taxon>
        <taxon>Chaetocerotophycidae</taxon>
        <taxon>Chaetocerotales</taxon>
        <taxon>Chaetocerotaceae</taxon>
        <taxon>Chaetoceros</taxon>
    </lineage>
</organism>
<keyword evidence="2" id="KW-0472">Membrane</keyword>
<reference evidence="3 4" key="1">
    <citation type="journal article" date="2021" name="Sci. Rep.">
        <title>The genome of the diatom Chaetoceros tenuissimus carries an ancient integrated fragment of an extant virus.</title>
        <authorList>
            <person name="Hongo Y."/>
            <person name="Kimura K."/>
            <person name="Takaki Y."/>
            <person name="Yoshida Y."/>
            <person name="Baba S."/>
            <person name="Kobayashi G."/>
            <person name="Nagasaki K."/>
            <person name="Hano T."/>
            <person name="Tomaru Y."/>
        </authorList>
    </citation>
    <scope>NUCLEOTIDE SEQUENCE [LARGE SCALE GENOMIC DNA]</scope>
    <source>
        <strain evidence="3 4">NIES-3715</strain>
    </source>
</reference>
<keyword evidence="2" id="KW-0812">Transmembrane</keyword>
<feature type="region of interest" description="Disordered" evidence="1">
    <location>
        <begin position="244"/>
        <end position="290"/>
    </location>
</feature>
<feature type="region of interest" description="Disordered" evidence="1">
    <location>
        <begin position="354"/>
        <end position="395"/>
    </location>
</feature>
<gene>
    <name evidence="3" type="ORF">CTEN210_12053</name>
</gene>